<reference evidence="10" key="1">
    <citation type="submission" date="2021-05" db="EMBL/GenBank/DDBJ databases">
        <title>The genome of the haptophyte Pavlova lutheri (Diacronema luteri, Pavlovales) - a model for lipid biosynthesis in eukaryotic algae.</title>
        <authorList>
            <person name="Hulatt C.J."/>
            <person name="Posewitz M.C."/>
        </authorList>
    </citation>
    <scope>NUCLEOTIDE SEQUENCE</scope>
    <source>
        <strain evidence="10">NIVA-4/92</strain>
    </source>
</reference>
<comment type="similarity">
    <text evidence="1">Belongs to the Gfo/Idh/MocA family.</text>
</comment>
<evidence type="ECO:0000256" key="3">
    <source>
        <dbReference type="ARBA" id="ARBA00038984"/>
    </source>
</evidence>
<protein>
    <recommendedName>
        <fullName evidence="3">D-xylose 1-dehydrogenase (NADP(+), D-xylono-1,5-lactone-forming)</fullName>
        <ecNumber evidence="3">1.1.1.179</ecNumber>
    </recommendedName>
    <alternativeName>
        <fullName evidence="4">D-xylose-NADP dehydrogenase</fullName>
    </alternativeName>
</protein>
<evidence type="ECO:0000256" key="1">
    <source>
        <dbReference type="ARBA" id="ARBA00010928"/>
    </source>
</evidence>
<dbReference type="Gene3D" id="3.40.50.720">
    <property type="entry name" value="NAD(P)-binding Rossmann-like Domain"/>
    <property type="match status" value="1"/>
</dbReference>
<dbReference type="SUPFAM" id="SSF51735">
    <property type="entry name" value="NAD(P)-binding Rossmann-fold domains"/>
    <property type="match status" value="1"/>
</dbReference>
<evidence type="ECO:0000259" key="8">
    <source>
        <dbReference type="Pfam" id="PF01408"/>
    </source>
</evidence>
<dbReference type="GO" id="GO:0000166">
    <property type="term" value="F:nucleotide binding"/>
    <property type="evidence" value="ECO:0007669"/>
    <property type="project" value="InterPro"/>
</dbReference>
<comment type="caution">
    <text evidence="10">The sequence shown here is derived from an EMBL/GenBank/DDBJ whole genome shotgun (WGS) entry which is preliminary data.</text>
</comment>
<feature type="domain" description="Gfo/Idh/MocA-like oxidoreductase N-terminal" evidence="8">
    <location>
        <begin position="9"/>
        <end position="133"/>
    </location>
</feature>
<keyword evidence="7" id="KW-0472">Membrane</keyword>
<proteinExistence type="inferred from homology"/>
<dbReference type="InterPro" id="IPR036291">
    <property type="entry name" value="NAD(P)-bd_dom_sf"/>
</dbReference>
<keyword evidence="11" id="KW-1185">Reference proteome</keyword>
<comment type="catalytic activity">
    <reaction evidence="5">
        <text>D-xylose + NADP(+) = D-xylono-1,5-lactone + NADPH + H(+)</text>
        <dbReference type="Rhea" id="RHEA:22000"/>
        <dbReference type="ChEBI" id="CHEBI:15378"/>
        <dbReference type="ChEBI" id="CHEBI:15867"/>
        <dbReference type="ChEBI" id="CHEBI:53455"/>
        <dbReference type="ChEBI" id="CHEBI:57783"/>
        <dbReference type="ChEBI" id="CHEBI:58349"/>
        <dbReference type="EC" id="1.1.1.179"/>
    </reaction>
</comment>
<dbReference type="OrthoDB" id="2129491at2759"/>
<evidence type="ECO:0000259" key="9">
    <source>
        <dbReference type="Pfam" id="PF22725"/>
    </source>
</evidence>
<feature type="compositionally biased region" description="Basic and acidic residues" evidence="6">
    <location>
        <begin position="277"/>
        <end position="293"/>
    </location>
</feature>
<dbReference type="EC" id="1.1.1.179" evidence="3"/>
<evidence type="ECO:0000313" key="11">
    <source>
        <dbReference type="Proteomes" id="UP000751190"/>
    </source>
</evidence>
<evidence type="ECO:0000256" key="4">
    <source>
        <dbReference type="ARBA" id="ARBA00042988"/>
    </source>
</evidence>
<gene>
    <name evidence="10" type="ORF">KFE25_014049</name>
</gene>
<evidence type="ECO:0000256" key="7">
    <source>
        <dbReference type="SAM" id="Phobius"/>
    </source>
</evidence>
<keyword evidence="2" id="KW-0560">Oxidoreductase</keyword>
<dbReference type="InterPro" id="IPR050984">
    <property type="entry name" value="Gfo/Idh/MocA_domain"/>
</dbReference>
<dbReference type="PANTHER" id="PTHR22604">
    <property type="entry name" value="OXIDOREDUCTASES"/>
    <property type="match status" value="1"/>
</dbReference>
<feature type="region of interest" description="Disordered" evidence="6">
    <location>
        <begin position="277"/>
        <end position="298"/>
    </location>
</feature>
<evidence type="ECO:0000256" key="2">
    <source>
        <dbReference type="ARBA" id="ARBA00023002"/>
    </source>
</evidence>
<evidence type="ECO:0000256" key="6">
    <source>
        <dbReference type="SAM" id="MobiDB-lite"/>
    </source>
</evidence>
<dbReference type="AlphaFoldDB" id="A0A8J5XFM3"/>
<dbReference type="SUPFAM" id="SSF55347">
    <property type="entry name" value="Glyceraldehyde-3-phosphate dehydrogenase-like, C-terminal domain"/>
    <property type="match status" value="1"/>
</dbReference>
<sequence length="409" mass="43330">MEPLDKRKLRWGILGTGRIAKDFCAAIVAAGDTNEIAMVAGRRPNAAKEMAETYGGRPSTVEGGGAYEQLERADDVDVVYVAVVHKFHKEHILRSLVCGKHVLCEKPMCLNAAETRAVVAAARVAGRLLVEGHWTQCWPAAREARTLIRNGAIGELVAIASDFSYPNKIDASNTECQNEVGGGATMFVGPYPLCAALRSLGKPEEVHAVGSLAKPTPAGVIDTAAAVTMRFAGGRLAVATYGWASEGAQQTTMMGTHGKITLPQPAQAPTVLKLTAKKDGQDEPTEEVREFPLPKHPPGLPPLLYPNAEGQVYQVRAVEEAIRRGETECEHMPLDASMHLAETMDNVRAQLGVAFAKDGLRARLAARLAPSRRALAPACLTFGAICAVSLTSALAGAFLTAATARGAPV</sequence>
<name>A0A8J5XFM3_DIALT</name>
<dbReference type="Pfam" id="PF01408">
    <property type="entry name" value="GFO_IDH_MocA"/>
    <property type="match status" value="1"/>
</dbReference>
<dbReference type="Gene3D" id="3.30.360.10">
    <property type="entry name" value="Dihydrodipicolinate Reductase, domain 2"/>
    <property type="match status" value="1"/>
</dbReference>
<dbReference type="Pfam" id="PF22725">
    <property type="entry name" value="GFO_IDH_MocA_C3"/>
    <property type="match status" value="1"/>
</dbReference>
<dbReference type="PANTHER" id="PTHR22604:SF105">
    <property type="entry name" value="TRANS-1,2-DIHYDROBENZENE-1,2-DIOL DEHYDROGENASE"/>
    <property type="match status" value="1"/>
</dbReference>
<accession>A0A8J5XFM3</accession>
<keyword evidence="7" id="KW-0812">Transmembrane</keyword>
<feature type="transmembrane region" description="Helical" evidence="7">
    <location>
        <begin position="374"/>
        <end position="399"/>
    </location>
</feature>
<evidence type="ECO:0000313" key="10">
    <source>
        <dbReference type="EMBL" id="KAG8462030.1"/>
    </source>
</evidence>
<organism evidence="10 11">
    <name type="scientific">Diacronema lutheri</name>
    <name type="common">Unicellular marine alga</name>
    <name type="synonym">Monochrysis lutheri</name>
    <dbReference type="NCBI Taxonomy" id="2081491"/>
    <lineage>
        <taxon>Eukaryota</taxon>
        <taxon>Haptista</taxon>
        <taxon>Haptophyta</taxon>
        <taxon>Pavlovophyceae</taxon>
        <taxon>Pavlovales</taxon>
        <taxon>Pavlovaceae</taxon>
        <taxon>Diacronema</taxon>
    </lineage>
</organism>
<dbReference type="EMBL" id="JAGTXO010000023">
    <property type="protein sequence ID" value="KAG8462030.1"/>
    <property type="molecule type" value="Genomic_DNA"/>
</dbReference>
<dbReference type="OMA" id="KMIQAPF"/>
<dbReference type="Proteomes" id="UP000751190">
    <property type="component" value="Unassembled WGS sequence"/>
</dbReference>
<keyword evidence="7" id="KW-1133">Transmembrane helix</keyword>
<dbReference type="InterPro" id="IPR000683">
    <property type="entry name" value="Gfo/Idh/MocA-like_OxRdtase_N"/>
</dbReference>
<dbReference type="GO" id="GO:0047837">
    <property type="term" value="F:D-xylose 1-dehydrogenase (NADP+) activity"/>
    <property type="evidence" value="ECO:0007669"/>
    <property type="project" value="UniProtKB-EC"/>
</dbReference>
<dbReference type="InterPro" id="IPR055170">
    <property type="entry name" value="GFO_IDH_MocA-like_dom"/>
</dbReference>
<evidence type="ECO:0000256" key="5">
    <source>
        <dbReference type="ARBA" id="ARBA00049233"/>
    </source>
</evidence>
<feature type="domain" description="GFO/IDH/MocA-like oxidoreductase" evidence="9">
    <location>
        <begin position="142"/>
        <end position="260"/>
    </location>
</feature>